<dbReference type="AlphaFoldDB" id="A0A0H4WSS4"/>
<dbReference type="Proteomes" id="UP000009026">
    <property type="component" value="Chromosome"/>
</dbReference>
<protein>
    <submittedName>
        <fullName evidence="1">Uncharacterized protein</fullName>
    </submittedName>
</protein>
<gene>
    <name evidence="1" type="ORF">A176_002776</name>
</gene>
<dbReference type="STRING" id="1297742.A176_002776"/>
<keyword evidence="2" id="KW-1185">Reference proteome</keyword>
<dbReference type="EMBL" id="CP012109">
    <property type="protein sequence ID" value="AKQ65864.1"/>
    <property type="molecule type" value="Genomic_DNA"/>
</dbReference>
<evidence type="ECO:0000313" key="2">
    <source>
        <dbReference type="Proteomes" id="UP000009026"/>
    </source>
</evidence>
<evidence type="ECO:0000313" key="1">
    <source>
        <dbReference type="EMBL" id="AKQ65864.1"/>
    </source>
</evidence>
<sequence>MGEDTGEALWSRVRCHGVFEQGLSSLSAALTGQVDGEPRPFIQRGDHVDVSRIPIALSVTLVAQLQRA</sequence>
<reference evidence="1 2" key="1">
    <citation type="journal article" date="2016" name="PLoS ONE">
        <title>Complete Genome Sequence and Comparative Genomics of a Novel Myxobacterium Myxococcus hansupus.</title>
        <authorList>
            <person name="Sharma G."/>
            <person name="Narwani T."/>
            <person name="Subramanian S."/>
        </authorList>
    </citation>
    <scope>NUCLEOTIDE SEQUENCE [LARGE SCALE GENOMIC DNA]</scope>
    <source>
        <strain evidence="2">mixupus</strain>
    </source>
</reference>
<accession>A0A0H4WSS4</accession>
<organism evidence="1 2">
    <name type="scientific">Pseudomyxococcus hansupus</name>
    <dbReference type="NCBI Taxonomy" id="1297742"/>
    <lineage>
        <taxon>Bacteria</taxon>
        <taxon>Pseudomonadati</taxon>
        <taxon>Myxococcota</taxon>
        <taxon>Myxococcia</taxon>
        <taxon>Myxococcales</taxon>
        <taxon>Cystobacterineae</taxon>
        <taxon>Myxococcaceae</taxon>
        <taxon>Pseudomyxococcus</taxon>
    </lineage>
</organism>
<name>A0A0H4WSS4_9BACT</name>
<dbReference type="KEGG" id="mym:A176_002776"/>
<proteinExistence type="predicted"/>
<dbReference type="PATRIC" id="fig|1297742.4.peg.2802"/>